<evidence type="ECO:0000259" key="1">
    <source>
        <dbReference type="Pfam" id="PF12146"/>
    </source>
</evidence>
<dbReference type="EMBL" id="SRXU01000002">
    <property type="protein sequence ID" value="TGX44593.1"/>
    <property type="molecule type" value="Genomic_DNA"/>
</dbReference>
<keyword evidence="2" id="KW-0378">Hydrolase</keyword>
<organism evidence="2 3">
    <name type="scientific">Sphingomonas naasensis</name>
    <dbReference type="NCBI Taxonomy" id="1344951"/>
    <lineage>
        <taxon>Bacteria</taxon>
        <taxon>Pseudomonadati</taxon>
        <taxon>Pseudomonadota</taxon>
        <taxon>Alphaproteobacteria</taxon>
        <taxon>Sphingomonadales</taxon>
        <taxon>Sphingomonadaceae</taxon>
        <taxon>Sphingomonas</taxon>
    </lineage>
</organism>
<evidence type="ECO:0000313" key="3">
    <source>
        <dbReference type="Proteomes" id="UP000309848"/>
    </source>
</evidence>
<dbReference type="Proteomes" id="UP000309848">
    <property type="component" value="Unassembled WGS sequence"/>
</dbReference>
<dbReference type="OrthoDB" id="249225at2"/>
<name>A0A4S1WNV7_9SPHN</name>
<comment type="caution">
    <text evidence="2">The sequence shown here is derived from an EMBL/GenBank/DDBJ whole genome shotgun (WGS) entry which is preliminary data.</text>
</comment>
<dbReference type="Pfam" id="PF12146">
    <property type="entry name" value="Hydrolase_4"/>
    <property type="match status" value="1"/>
</dbReference>
<dbReference type="InterPro" id="IPR022742">
    <property type="entry name" value="Hydrolase_4"/>
</dbReference>
<keyword evidence="3" id="KW-1185">Reference proteome</keyword>
<dbReference type="InterPro" id="IPR017531">
    <property type="entry name" value="Hydrolase-1_PEP"/>
</dbReference>
<dbReference type="NCBIfam" id="TIGR03100">
    <property type="entry name" value="hydr1_PEP"/>
    <property type="match status" value="1"/>
</dbReference>
<dbReference type="Gene3D" id="3.40.50.1820">
    <property type="entry name" value="alpha/beta hydrolase"/>
    <property type="match status" value="1"/>
</dbReference>
<dbReference type="AlphaFoldDB" id="A0A4S1WNV7"/>
<protein>
    <submittedName>
        <fullName evidence="2">Hydrolase 1, exosortase A system-associated</fullName>
    </submittedName>
</protein>
<proteinExistence type="predicted"/>
<dbReference type="GO" id="GO:0016787">
    <property type="term" value="F:hydrolase activity"/>
    <property type="evidence" value="ECO:0007669"/>
    <property type="project" value="UniProtKB-KW"/>
</dbReference>
<feature type="domain" description="Serine aminopeptidase S33" evidence="1">
    <location>
        <begin position="44"/>
        <end position="145"/>
    </location>
</feature>
<dbReference type="RefSeq" id="WP_135983607.1">
    <property type="nucleotide sequence ID" value="NZ_JAASQM010000002.1"/>
</dbReference>
<gene>
    <name evidence="2" type="ORF">E5A74_07425</name>
</gene>
<dbReference type="InterPro" id="IPR029058">
    <property type="entry name" value="AB_hydrolase_fold"/>
</dbReference>
<evidence type="ECO:0000313" key="2">
    <source>
        <dbReference type="EMBL" id="TGX44593.1"/>
    </source>
</evidence>
<sequence length="264" mass="28228">MRSLIEFACAGETLVGTLDAAPGTTGLLIVSGGNEIRAGAHRGMALLAARLAEAGYPVFRFDRRGIGDSSGDNRGFESSAEDIEAAATIFRRNAPHLTRIVGFGNCDAAAALALFHRTAKIDALILANPWAVEEQADDLPPAAAIRAHYAERLRDPRQWLRALRGGVDISKLVRGLLKSSASQSQAPDTLAAQLAEALSTAEIPVLLLLARRDNTAIAFLDAWCGTAFEQARGKAEVEQRDTASHSFASPDDKNWLFQRVLAAL</sequence>
<reference evidence="2 3" key="1">
    <citation type="submission" date="2019-04" db="EMBL/GenBank/DDBJ databases">
        <title>Sphingomonas psychrotolerans sp. nov., isolated from soil in the Tianshan Mountains, Xinjiang, China.</title>
        <authorList>
            <person name="Luo Y."/>
            <person name="Sheng H."/>
        </authorList>
    </citation>
    <scope>NUCLEOTIDE SEQUENCE [LARGE SCALE GENOMIC DNA]</scope>
    <source>
        <strain evidence="2 3">KIS18-15</strain>
    </source>
</reference>
<dbReference type="SUPFAM" id="SSF53474">
    <property type="entry name" value="alpha/beta-Hydrolases"/>
    <property type="match status" value="1"/>
</dbReference>
<accession>A0A4S1WNV7</accession>